<organism evidence="1 2">
    <name type="scientific">Salix udensis</name>
    <dbReference type="NCBI Taxonomy" id="889485"/>
    <lineage>
        <taxon>Eukaryota</taxon>
        <taxon>Viridiplantae</taxon>
        <taxon>Streptophyta</taxon>
        <taxon>Embryophyta</taxon>
        <taxon>Tracheophyta</taxon>
        <taxon>Spermatophyta</taxon>
        <taxon>Magnoliopsida</taxon>
        <taxon>eudicotyledons</taxon>
        <taxon>Gunneridae</taxon>
        <taxon>Pentapetalae</taxon>
        <taxon>rosids</taxon>
        <taxon>fabids</taxon>
        <taxon>Malpighiales</taxon>
        <taxon>Salicaceae</taxon>
        <taxon>Saliceae</taxon>
        <taxon>Salix</taxon>
    </lineage>
</organism>
<accession>A0AAD6PEM1</accession>
<comment type="caution">
    <text evidence="1">The sequence shown here is derived from an EMBL/GenBank/DDBJ whole genome shotgun (WGS) entry which is preliminary data.</text>
</comment>
<gene>
    <name evidence="1" type="ORF">OIU84_026356</name>
</gene>
<evidence type="ECO:0000313" key="1">
    <source>
        <dbReference type="EMBL" id="KAJ6425758.1"/>
    </source>
</evidence>
<name>A0AAD6PEM1_9ROSI</name>
<sequence>MTRDFESKRESEDLGLTVVQVRRDDGGRLS</sequence>
<dbReference type="EMBL" id="JAPFFJ010000006">
    <property type="protein sequence ID" value="KAJ6425758.1"/>
    <property type="molecule type" value="Genomic_DNA"/>
</dbReference>
<dbReference type="AlphaFoldDB" id="A0AAD6PEM1"/>
<keyword evidence="2" id="KW-1185">Reference proteome</keyword>
<dbReference type="Proteomes" id="UP001162972">
    <property type="component" value="Chromosome 16"/>
</dbReference>
<proteinExistence type="predicted"/>
<reference evidence="1 2" key="1">
    <citation type="journal article" date="2023" name="Int. J. Mol. Sci.">
        <title>De Novo Assembly and Annotation of 11 Diverse Shrub Willow (Salix) Genomes Reveals Novel Gene Organization in Sex-Linked Regions.</title>
        <authorList>
            <person name="Hyden B."/>
            <person name="Feng K."/>
            <person name="Yates T.B."/>
            <person name="Jawdy S."/>
            <person name="Cereghino C."/>
            <person name="Smart L.B."/>
            <person name="Muchero W."/>
        </authorList>
    </citation>
    <scope>NUCLEOTIDE SEQUENCE [LARGE SCALE GENOMIC DNA]</scope>
    <source>
        <tissue evidence="1">Shoot tip</tissue>
    </source>
</reference>
<evidence type="ECO:0000313" key="2">
    <source>
        <dbReference type="Proteomes" id="UP001162972"/>
    </source>
</evidence>
<protein>
    <submittedName>
        <fullName evidence="1">Uncharacterized protein</fullName>
    </submittedName>
</protein>